<feature type="transmembrane region" description="Helical" evidence="6">
    <location>
        <begin position="58"/>
        <end position="80"/>
    </location>
</feature>
<sequence length="85" mass="8724">MTVIDALLGVLAAVMAVVVRQLVAGPTDADRVVAVDLGFAVFVAATALLAVRLHTSAMVVLVLAATLVGFLTTVAVAHLLERWSA</sequence>
<comment type="subcellular location">
    <subcellularLocation>
        <location evidence="1">Cell membrane</location>
        <topology evidence="1">Multi-pass membrane protein</topology>
    </subcellularLocation>
</comment>
<dbReference type="EMBL" id="JNAD02000004">
    <property type="protein sequence ID" value="RKM96660.1"/>
    <property type="molecule type" value="Genomic_DNA"/>
</dbReference>
<keyword evidence="4 6" id="KW-1133">Transmembrane helix</keyword>
<feature type="transmembrane region" description="Helical" evidence="6">
    <location>
        <begin position="34"/>
        <end position="51"/>
    </location>
</feature>
<dbReference type="InterPro" id="IPR007208">
    <property type="entry name" value="MrpF/PhaF-like"/>
</dbReference>
<dbReference type="Pfam" id="PF04066">
    <property type="entry name" value="MrpF_PhaF"/>
    <property type="match status" value="1"/>
</dbReference>
<name>A0A3M8F9H9_9ACTN</name>
<keyword evidence="5 6" id="KW-0472">Membrane</keyword>
<dbReference type="AlphaFoldDB" id="A0A3M8F9H9"/>
<evidence type="ECO:0000256" key="2">
    <source>
        <dbReference type="ARBA" id="ARBA00022475"/>
    </source>
</evidence>
<dbReference type="GO" id="GO:0015075">
    <property type="term" value="F:monoatomic ion transmembrane transporter activity"/>
    <property type="evidence" value="ECO:0007669"/>
    <property type="project" value="InterPro"/>
</dbReference>
<dbReference type="GO" id="GO:0005886">
    <property type="term" value="C:plasma membrane"/>
    <property type="evidence" value="ECO:0007669"/>
    <property type="project" value="UniProtKB-SubCell"/>
</dbReference>
<organism evidence="7 8">
    <name type="scientific">Streptomyces xinghaiensis</name>
    <dbReference type="NCBI Taxonomy" id="1038928"/>
    <lineage>
        <taxon>Bacteria</taxon>
        <taxon>Bacillati</taxon>
        <taxon>Actinomycetota</taxon>
        <taxon>Actinomycetes</taxon>
        <taxon>Kitasatosporales</taxon>
        <taxon>Streptomycetaceae</taxon>
        <taxon>Streptomyces</taxon>
    </lineage>
</organism>
<protein>
    <submittedName>
        <fullName evidence="7">Pesticidal protein Cry26Aa</fullName>
    </submittedName>
</protein>
<evidence type="ECO:0000256" key="5">
    <source>
        <dbReference type="ARBA" id="ARBA00023136"/>
    </source>
</evidence>
<proteinExistence type="predicted"/>
<keyword evidence="8" id="KW-1185">Reference proteome</keyword>
<accession>A0A3M8F9H9</accession>
<evidence type="ECO:0000256" key="4">
    <source>
        <dbReference type="ARBA" id="ARBA00022989"/>
    </source>
</evidence>
<comment type="caution">
    <text evidence="7">The sequence shown here is derived from an EMBL/GenBank/DDBJ whole genome shotgun (WGS) entry which is preliminary data.</text>
</comment>
<keyword evidence="3 6" id="KW-0812">Transmembrane</keyword>
<dbReference type="Proteomes" id="UP000028058">
    <property type="component" value="Unassembled WGS sequence"/>
</dbReference>
<evidence type="ECO:0000256" key="3">
    <source>
        <dbReference type="ARBA" id="ARBA00022692"/>
    </source>
</evidence>
<gene>
    <name evidence="7" type="ORF">SFRA_011545</name>
</gene>
<evidence type="ECO:0000313" key="7">
    <source>
        <dbReference type="EMBL" id="RKM96660.1"/>
    </source>
</evidence>
<reference evidence="7 8" key="1">
    <citation type="journal article" date="2014" name="Genome Announc.">
        <title>Draft Genome Sequence of Streptomyces fradiae ATCC 19609, a Strain Highly Sensitive to Antibiotics.</title>
        <authorList>
            <person name="Bekker O.B."/>
            <person name="Klimina K.M."/>
            <person name="Vatlin A.A."/>
            <person name="Zakharevich N.V."/>
            <person name="Kasianov A.S."/>
            <person name="Danilenko V.N."/>
        </authorList>
    </citation>
    <scope>NUCLEOTIDE SEQUENCE [LARGE SCALE GENOMIC DNA]</scope>
    <source>
        <strain evidence="7 8">ATCC 19609</strain>
    </source>
</reference>
<evidence type="ECO:0000256" key="6">
    <source>
        <dbReference type="SAM" id="Phobius"/>
    </source>
</evidence>
<evidence type="ECO:0000313" key="8">
    <source>
        <dbReference type="Proteomes" id="UP000028058"/>
    </source>
</evidence>
<keyword evidence="2" id="KW-1003">Cell membrane</keyword>
<evidence type="ECO:0000256" key="1">
    <source>
        <dbReference type="ARBA" id="ARBA00004651"/>
    </source>
</evidence>